<name>A0ABR2JX84_9EUKA</name>
<reference evidence="4 5" key="1">
    <citation type="submission" date="2024-04" db="EMBL/GenBank/DDBJ databases">
        <title>Tritrichomonas musculus Genome.</title>
        <authorList>
            <person name="Alves-Ferreira E."/>
            <person name="Grigg M."/>
            <person name="Lorenzi H."/>
            <person name="Galac M."/>
        </authorList>
    </citation>
    <scope>NUCLEOTIDE SEQUENCE [LARGE SCALE GENOMIC DNA]</scope>
    <source>
        <strain evidence="4 5">EAF2021</strain>
    </source>
</reference>
<comment type="caution">
    <text evidence="4">The sequence shown here is derived from an EMBL/GenBank/DDBJ whole genome shotgun (WGS) entry which is preliminary data.</text>
</comment>
<feature type="compositionally biased region" description="Low complexity" evidence="3">
    <location>
        <begin position="458"/>
        <end position="470"/>
    </location>
</feature>
<evidence type="ECO:0000313" key="5">
    <source>
        <dbReference type="Proteomes" id="UP001470230"/>
    </source>
</evidence>
<proteinExistence type="predicted"/>
<sequence>MDNIVMNPNSPLNQKMTEYSNKLSDLYKKIASLSNTTENIRLSDAIREACKRSQQSIFLKEANNNEILEYRQQLISKEPKDINDYLKIGNISLYLYDYYTSSIYYSLSLPQINYFNQGQIYFICVTLMHYGSFQTALSILAPISDHLKEPFNLDAHYRCGIMNLKLLNYKAAIEEFQKIKPANKIPWVCEYDITLLISHAYYLLDDIDTAIRVIESAQDLLPGILQQRCFLYLISNDNAKMDEGLKLLFSHIATGRSHDLLYLQSRLYYKRGHIKEAFSSMNFAINLKNDDPLFWLSMGNIYFLSTQLQEASLCYNRAMMHDKNLLEAWINYGATLELDPSIGDPMKFYQKASDEGNLPIKREALKRKKLIQGLNTSSLIPRVMEPNDKNMFRNAADMIISIYLNERPEQLTSEIINNPEEIVLKEFQSIQPNLKTSDANESSSGSYMEEEEEEDNNESNINSNANLPNNDTSNNI</sequence>
<keyword evidence="2" id="KW-0539">Nucleus</keyword>
<dbReference type="InterPro" id="IPR051630">
    <property type="entry name" value="Corepressor-Demethylase"/>
</dbReference>
<evidence type="ECO:0008006" key="6">
    <source>
        <dbReference type="Google" id="ProtNLM"/>
    </source>
</evidence>
<evidence type="ECO:0000256" key="3">
    <source>
        <dbReference type="SAM" id="MobiDB-lite"/>
    </source>
</evidence>
<feature type="compositionally biased region" description="Acidic residues" evidence="3">
    <location>
        <begin position="448"/>
        <end position="457"/>
    </location>
</feature>
<dbReference type="InterPro" id="IPR011990">
    <property type="entry name" value="TPR-like_helical_dom_sf"/>
</dbReference>
<organism evidence="4 5">
    <name type="scientific">Tritrichomonas musculus</name>
    <dbReference type="NCBI Taxonomy" id="1915356"/>
    <lineage>
        <taxon>Eukaryota</taxon>
        <taxon>Metamonada</taxon>
        <taxon>Parabasalia</taxon>
        <taxon>Tritrichomonadida</taxon>
        <taxon>Tritrichomonadidae</taxon>
        <taxon>Tritrichomonas</taxon>
    </lineage>
</organism>
<evidence type="ECO:0000256" key="1">
    <source>
        <dbReference type="ARBA" id="ARBA00004123"/>
    </source>
</evidence>
<dbReference type="InterPro" id="IPR019734">
    <property type="entry name" value="TPR_rpt"/>
</dbReference>
<feature type="region of interest" description="Disordered" evidence="3">
    <location>
        <begin position="433"/>
        <end position="476"/>
    </location>
</feature>
<dbReference type="SUPFAM" id="SSF48452">
    <property type="entry name" value="TPR-like"/>
    <property type="match status" value="2"/>
</dbReference>
<comment type="subcellular location">
    <subcellularLocation>
        <location evidence="1">Nucleus</location>
    </subcellularLocation>
</comment>
<dbReference type="EMBL" id="JAPFFF010000009">
    <property type="protein sequence ID" value="KAK8883433.1"/>
    <property type="molecule type" value="Genomic_DNA"/>
</dbReference>
<dbReference type="PANTHER" id="PTHR14017:SF28">
    <property type="entry name" value="CHROMOSOME UNDETERMINED SCAFFOLD_98, WHOLE GENOME SHOTGUN SEQUENCE"/>
    <property type="match status" value="1"/>
</dbReference>
<protein>
    <recommendedName>
        <fullName evidence="6">TPR Domain containing protein</fullName>
    </recommendedName>
</protein>
<dbReference type="Gene3D" id="1.25.40.10">
    <property type="entry name" value="Tetratricopeptide repeat domain"/>
    <property type="match status" value="2"/>
</dbReference>
<evidence type="ECO:0000313" key="4">
    <source>
        <dbReference type="EMBL" id="KAK8883433.1"/>
    </source>
</evidence>
<dbReference type="PANTHER" id="PTHR14017">
    <property type="entry name" value="LYSINE-SPECIFIC DEMETHYLASE"/>
    <property type="match status" value="1"/>
</dbReference>
<dbReference type="SMART" id="SM00028">
    <property type="entry name" value="TPR"/>
    <property type="match status" value="4"/>
</dbReference>
<evidence type="ECO:0000256" key="2">
    <source>
        <dbReference type="ARBA" id="ARBA00023242"/>
    </source>
</evidence>
<accession>A0ABR2JX84</accession>
<keyword evidence="5" id="KW-1185">Reference proteome</keyword>
<gene>
    <name evidence="4" type="ORF">M9Y10_046083</name>
</gene>
<dbReference type="Proteomes" id="UP001470230">
    <property type="component" value="Unassembled WGS sequence"/>
</dbReference>